<comment type="caution">
    <text evidence="1">The sequence shown here is derived from an EMBL/GenBank/DDBJ whole genome shotgun (WGS) entry which is preliminary data.</text>
</comment>
<feature type="non-terminal residue" evidence="1">
    <location>
        <position position="451"/>
    </location>
</feature>
<dbReference type="EMBL" id="LAZR01045767">
    <property type="protein sequence ID" value="KKK98093.1"/>
    <property type="molecule type" value="Genomic_DNA"/>
</dbReference>
<dbReference type="AlphaFoldDB" id="A0A0F8ZW48"/>
<name>A0A0F8ZW48_9ZZZZ</name>
<protein>
    <submittedName>
        <fullName evidence="1">Uncharacterized protein</fullName>
    </submittedName>
</protein>
<reference evidence="1" key="1">
    <citation type="journal article" date="2015" name="Nature">
        <title>Complex archaea that bridge the gap between prokaryotes and eukaryotes.</title>
        <authorList>
            <person name="Spang A."/>
            <person name="Saw J.H."/>
            <person name="Jorgensen S.L."/>
            <person name="Zaremba-Niedzwiedzka K."/>
            <person name="Martijn J."/>
            <person name="Lind A.E."/>
            <person name="van Eijk R."/>
            <person name="Schleper C."/>
            <person name="Guy L."/>
            <person name="Ettema T.J."/>
        </authorList>
    </citation>
    <scope>NUCLEOTIDE SEQUENCE</scope>
</reference>
<gene>
    <name evidence="1" type="ORF">LCGC14_2646200</name>
</gene>
<sequence length="451" mass="48543">PYWTPLNFVRQETECVLDVLLRWYLMALNAPTALSIAGRPNPLNERKRAVLSDVSTQIMDLANDPNPSTAPQSLQSAQEIGDSAIQAGVIPVTALPAMNQFLQSIKTKQATQSPRLLSAEDRKVQNILNPVTTPSTGRLTPATSGDPGAPVSLANARLEQGPGPGEAFRGTATGTTEGGKAFSVGLVEKLALRESESAPLTELQIAQLDRLVSPTALNQIINARNERVSPTLKGPEITGKQFEDFARAGINFGNKISNLSQITPDQWKKLNTFDELEAKTLRDVIGREKDTAALKAKVKTTDLLRMVNPDTLAHPDIGTSLGDVQKLQKEGKLIVASPKTIEAVRELRGNLAPLLRVRRLSKKLLTASPGGNYIQGLNKMVELGLASSEDVAVFTSLKGALALGLAANLNKGRPSEPDREIIDAMFPKLTDSVETAVPLVDNIIFFVMSRG</sequence>
<feature type="non-terminal residue" evidence="1">
    <location>
        <position position="1"/>
    </location>
</feature>
<evidence type="ECO:0000313" key="1">
    <source>
        <dbReference type="EMBL" id="KKK98093.1"/>
    </source>
</evidence>
<organism evidence="1">
    <name type="scientific">marine sediment metagenome</name>
    <dbReference type="NCBI Taxonomy" id="412755"/>
    <lineage>
        <taxon>unclassified sequences</taxon>
        <taxon>metagenomes</taxon>
        <taxon>ecological metagenomes</taxon>
    </lineage>
</organism>
<proteinExistence type="predicted"/>
<accession>A0A0F8ZW48</accession>